<dbReference type="InterPro" id="IPR000857">
    <property type="entry name" value="MyTH4_dom"/>
</dbReference>
<dbReference type="PROSITE" id="PS51016">
    <property type="entry name" value="MYTH4"/>
    <property type="match status" value="1"/>
</dbReference>
<comment type="caution">
    <text evidence="2">The sequence shown here is derived from an EMBL/GenBank/DDBJ whole genome shotgun (WGS) entry which is preliminary data.</text>
</comment>
<evidence type="ECO:0000313" key="3">
    <source>
        <dbReference type="Proteomes" id="UP000676336"/>
    </source>
</evidence>
<organism evidence="2 3">
    <name type="scientific">Rotaria magnacalcarata</name>
    <dbReference type="NCBI Taxonomy" id="392030"/>
    <lineage>
        <taxon>Eukaryota</taxon>
        <taxon>Metazoa</taxon>
        <taxon>Spiralia</taxon>
        <taxon>Gnathifera</taxon>
        <taxon>Rotifera</taxon>
        <taxon>Eurotatoria</taxon>
        <taxon>Bdelloidea</taxon>
        <taxon>Philodinida</taxon>
        <taxon>Philodinidae</taxon>
        <taxon>Rotaria</taxon>
    </lineage>
</organism>
<proteinExistence type="predicted"/>
<dbReference type="Gene3D" id="1.25.40.530">
    <property type="entry name" value="MyTH4 domain"/>
    <property type="match status" value="1"/>
</dbReference>
<evidence type="ECO:0000313" key="2">
    <source>
        <dbReference type="EMBL" id="CAF4551947.1"/>
    </source>
</evidence>
<reference evidence="2" key="1">
    <citation type="submission" date="2021-02" db="EMBL/GenBank/DDBJ databases">
        <authorList>
            <person name="Nowell W R."/>
        </authorList>
    </citation>
    <scope>NUCLEOTIDE SEQUENCE</scope>
</reference>
<dbReference type="EMBL" id="CAJOBI010093163">
    <property type="protein sequence ID" value="CAF4551947.1"/>
    <property type="molecule type" value="Genomic_DNA"/>
</dbReference>
<evidence type="ECO:0000259" key="1">
    <source>
        <dbReference type="PROSITE" id="PS51016"/>
    </source>
</evidence>
<feature type="non-terminal residue" evidence="2">
    <location>
        <position position="77"/>
    </location>
</feature>
<gene>
    <name evidence="2" type="ORF">SMN809_LOCUS37069</name>
</gene>
<accession>A0A8S2YE99</accession>
<protein>
    <recommendedName>
        <fullName evidence="1">MyTH4 domain-containing protein</fullName>
    </recommendedName>
</protein>
<dbReference type="Proteomes" id="UP000676336">
    <property type="component" value="Unassembled WGS sequence"/>
</dbReference>
<dbReference type="GO" id="GO:0005096">
    <property type="term" value="F:GTPase activator activity"/>
    <property type="evidence" value="ECO:0007669"/>
    <property type="project" value="TreeGrafter"/>
</dbReference>
<dbReference type="PANTHER" id="PTHR45876:SF8">
    <property type="entry name" value="FI04035P"/>
    <property type="match status" value="1"/>
</dbReference>
<dbReference type="GO" id="GO:0005737">
    <property type="term" value="C:cytoplasm"/>
    <property type="evidence" value="ECO:0007669"/>
    <property type="project" value="TreeGrafter"/>
</dbReference>
<feature type="domain" description="MyTH4" evidence="1">
    <location>
        <begin position="24"/>
        <end position="77"/>
    </location>
</feature>
<dbReference type="AlphaFoldDB" id="A0A8S2YE99"/>
<dbReference type="InterPro" id="IPR038185">
    <property type="entry name" value="MyTH4_dom_sf"/>
</dbReference>
<name>A0A8S2YE99_9BILA</name>
<dbReference type="GO" id="GO:0005856">
    <property type="term" value="C:cytoskeleton"/>
    <property type="evidence" value="ECO:0007669"/>
    <property type="project" value="InterPro"/>
</dbReference>
<dbReference type="PANTHER" id="PTHR45876">
    <property type="entry name" value="FI04035P"/>
    <property type="match status" value="1"/>
</dbReference>
<sequence>MLNFNTHKRGLFGKRLTQDDLLSWSKEPITKPLLRTVDKVLKKEAPEIFKLIQTYMGDKKSKQIASLNTCLELTTKG</sequence>